<protein>
    <submittedName>
        <fullName evidence="3">Uncharacterized protein</fullName>
    </submittedName>
</protein>
<reference evidence="3" key="1">
    <citation type="submission" date="2016-03" db="EMBL/GenBank/DDBJ databases">
        <title>Draft genome sequence of Rosellinia necatrix.</title>
        <authorList>
            <person name="Kanematsu S."/>
        </authorList>
    </citation>
    <scope>NUCLEOTIDE SEQUENCE [LARGE SCALE GENOMIC DNA]</scope>
    <source>
        <strain evidence="3">W97</strain>
    </source>
</reference>
<feature type="region of interest" description="Disordered" evidence="1">
    <location>
        <begin position="15"/>
        <end position="39"/>
    </location>
</feature>
<accession>A0A1S7UKY4</accession>
<feature type="transmembrane region" description="Helical" evidence="2">
    <location>
        <begin position="141"/>
        <end position="166"/>
    </location>
</feature>
<feature type="transmembrane region" description="Helical" evidence="2">
    <location>
        <begin position="603"/>
        <end position="627"/>
    </location>
</feature>
<dbReference type="PANTHER" id="PTHR35394">
    <property type="entry name" value="DUF3176 DOMAIN-CONTAINING PROTEIN"/>
    <property type="match status" value="1"/>
</dbReference>
<dbReference type="OMA" id="EDICTAG"/>
<keyword evidence="2" id="KW-0472">Membrane</keyword>
<evidence type="ECO:0000256" key="1">
    <source>
        <dbReference type="SAM" id="MobiDB-lite"/>
    </source>
</evidence>
<dbReference type="PANTHER" id="PTHR35394:SF5">
    <property type="entry name" value="DUF3176 DOMAIN-CONTAINING PROTEIN"/>
    <property type="match status" value="1"/>
</dbReference>
<keyword evidence="2" id="KW-1133">Transmembrane helix</keyword>
<gene>
    <name evidence="3" type="ORF">SAMD00023353_0602720</name>
</gene>
<organism evidence="3">
    <name type="scientific">Rosellinia necatrix</name>
    <name type="common">White root-rot fungus</name>
    <dbReference type="NCBI Taxonomy" id="77044"/>
    <lineage>
        <taxon>Eukaryota</taxon>
        <taxon>Fungi</taxon>
        <taxon>Dikarya</taxon>
        <taxon>Ascomycota</taxon>
        <taxon>Pezizomycotina</taxon>
        <taxon>Sordariomycetes</taxon>
        <taxon>Xylariomycetidae</taxon>
        <taxon>Xylariales</taxon>
        <taxon>Xylariaceae</taxon>
        <taxon>Rosellinia</taxon>
    </lineage>
</organism>
<keyword evidence="2" id="KW-0812">Transmembrane</keyword>
<dbReference type="STRING" id="77044.A0A1S7UKY4"/>
<dbReference type="OrthoDB" id="5376804at2759"/>
<feature type="transmembrane region" description="Helical" evidence="2">
    <location>
        <begin position="47"/>
        <end position="71"/>
    </location>
</feature>
<dbReference type="Proteomes" id="UP000054516">
    <property type="component" value="Unassembled WGS sequence"/>
</dbReference>
<proteinExistence type="predicted"/>
<name>A0A1S7UKY4_ROSNE</name>
<feature type="transmembrane region" description="Helical" evidence="2">
    <location>
        <begin position="83"/>
        <end position="108"/>
    </location>
</feature>
<dbReference type="EMBL" id="DF977451">
    <property type="protein sequence ID" value="GAP83960.1"/>
    <property type="molecule type" value="Genomic_DNA"/>
</dbReference>
<keyword evidence="4" id="KW-1185">Reference proteome</keyword>
<evidence type="ECO:0000313" key="4">
    <source>
        <dbReference type="Proteomes" id="UP000054516"/>
    </source>
</evidence>
<feature type="compositionally biased region" description="Polar residues" evidence="1">
    <location>
        <begin position="26"/>
        <end position="39"/>
    </location>
</feature>
<evidence type="ECO:0000256" key="2">
    <source>
        <dbReference type="SAM" id="Phobius"/>
    </source>
</evidence>
<evidence type="ECO:0000313" key="3">
    <source>
        <dbReference type="EMBL" id="GAP83960.1"/>
    </source>
</evidence>
<dbReference type="Pfam" id="PF11374">
    <property type="entry name" value="DUF3176"/>
    <property type="match status" value="1"/>
</dbReference>
<dbReference type="InterPro" id="IPR021514">
    <property type="entry name" value="DUF3176"/>
</dbReference>
<dbReference type="AlphaFoldDB" id="A0A1S7UKY4"/>
<sequence>MLRKMRNTIYQPLFPSRQRDDDENISGKNDTPLRSPSPQKVEWSSTWALEILFIICSGLLLGFTALILGWYNHKPVPKFVDGITLNTIVSILITISKTLLLAAMASAIGQLKWQWFEHAEGRRALDIQLFDAASRGPLGSAIFLTTGHVWSLASVGAVVSILTLAFDPFAQELLRYQLERSAPTNLTSQASNVSRAEDFVAGDDPSIILEVQRRIMSAFWVLTNETQDFAQPQCLTGHCVWEEFESLAMCSTCESRKEGIELSDTSFSWNATYSQRVLEDLNGPGPKGDFSSVTKGVSISFPTDFPCAADKSSIEGTVASSQFRHDFYAIEVVYPTYLFEAMFPLEDYTYETASSNPTAAKTRIGLSLFSEGEFPQLSLLDICQVDFEKDNGTDTPNLSIREVTLCRLTPCVKKYSFSISNGIPYLKTTGTRYGSWFFNITGLELIDGALYNASTGEAFEQAVTLSWGDTPGNDEMVLDLDNTPSLSSIRYRIGTASLYPFLNSHVLYRGEIDAADSYADDKRNIVSNDTGIHFRPYFLQGTNLAASRVNPQTSSFQQIAAQGGLRNVIPKVAAQLSKYFREKANIAVPGVSYTLQSVVEVRWYWIAFPIGVWTLGVVFLTISIWTCRGEDQVLWKTSSLPLLYHGFRVSDFEDICTAGDEVESINGMEKLSKTLQMELKKDSYDGRRAFKRMRDSGSMSTEQP</sequence>